<evidence type="ECO:0000259" key="1">
    <source>
        <dbReference type="Pfam" id="PF00156"/>
    </source>
</evidence>
<dbReference type="CDD" id="cd06223">
    <property type="entry name" value="PRTases_typeI"/>
    <property type="match status" value="1"/>
</dbReference>
<dbReference type="Gene3D" id="3.40.50.2020">
    <property type="match status" value="1"/>
</dbReference>
<dbReference type="SUPFAM" id="SSF53271">
    <property type="entry name" value="PRTase-like"/>
    <property type="match status" value="1"/>
</dbReference>
<reference evidence="2" key="1">
    <citation type="journal article" date="2021" name="PeerJ">
        <title>Extensive microbial diversity within the chicken gut microbiome revealed by metagenomics and culture.</title>
        <authorList>
            <person name="Gilroy R."/>
            <person name="Ravi A."/>
            <person name="Getino M."/>
            <person name="Pursley I."/>
            <person name="Horton D.L."/>
            <person name="Alikhan N.F."/>
            <person name="Baker D."/>
            <person name="Gharbi K."/>
            <person name="Hall N."/>
            <person name="Watson M."/>
            <person name="Adriaenssens E.M."/>
            <person name="Foster-Nyarko E."/>
            <person name="Jarju S."/>
            <person name="Secka A."/>
            <person name="Antonio M."/>
            <person name="Oren A."/>
            <person name="Chaudhuri R.R."/>
            <person name="La Ragione R."/>
            <person name="Hildebrand F."/>
            <person name="Pallen M.J."/>
        </authorList>
    </citation>
    <scope>NUCLEOTIDE SEQUENCE</scope>
    <source>
        <strain evidence="2">1719</strain>
    </source>
</reference>
<comment type="caution">
    <text evidence="2">The sequence shown here is derived from an EMBL/GenBank/DDBJ whole genome shotgun (WGS) entry which is preliminary data.</text>
</comment>
<reference evidence="2" key="2">
    <citation type="submission" date="2021-04" db="EMBL/GenBank/DDBJ databases">
        <authorList>
            <person name="Gilroy R."/>
        </authorList>
    </citation>
    <scope>NUCLEOTIDE SEQUENCE</scope>
    <source>
        <strain evidence="2">1719</strain>
    </source>
</reference>
<name>A0A9D2B056_9SPHI</name>
<keyword evidence="2" id="KW-0808">Transferase</keyword>
<dbReference type="Proteomes" id="UP000824156">
    <property type="component" value="Unassembled WGS sequence"/>
</dbReference>
<dbReference type="PANTHER" id="PTHR11608">
    <property type="entry name" value="BIFUNCTIONAL PROTEIN PYRR"/>
    <property type="match status" value="1"/>
</dbReference>
<evidence type="ECO:0000313" key="3">
    <source>
        <dbReference type="Proteomes" id="UP000824156"/>
    </source>
</evidence>
<dbReference type="EMBL" id="DXEZ01000313">
    <property type="protein sequence ID" value="HIX55556.1"/>
    <property type="molecule type" value="Genomic_DNA"/>
</dbReference>
<dbReference type="InterPro" id="IPR050137">
    <property type="entry name" value="PyrR_bifunctional"/>
</dbReference>
<dbReference type="AlphaFoldDB" id="A0A9D2B056"/>
<evidence type="ECO:0000313" key="2">
    <source>
        <dbReference type="EMBL" id="HIX55556.1"/>
    </source>
</evidence>
<dbReference type="PANTHER" id="PTHR11608:SF0">
    <property type="entry name" value="BIFUNCTIONAL PROTEIN PYRR"/>
    <property type="match status" value="1"/>
</dbReference>
<dbReference type="Pfam" id="PF00156">
    <property type="entry name" value="Pribosyltran"/>
    <property type="match status" value="1"/>
</dbReference>
<dbReference type="InterPro" id="IPR029057">
    <property type="entry name" value="PRTase-like"/>
</dbReference>
<dbReference type="InterPro" id="IPR000836">
    <property type="entry name" value="PRTase_dom"/>
</dbReference>
<feature type="domain" description="Phosphoribosyltransferase" evidence="1">
    <location>
        <begin position="10"/>
        <end position="155"/>
    </location>
</feature>
<keyword evidence="2" id="KW-0328">Glycosyltransferase</keyword>
<proteinExistence type="predicted"/>
<accession>A0A9D2B056</accession>
<gene>
    <name evidence="2" type="ORF">H9853_11075</name>
</gene>
<organism evidence="2 3">
    <name type="scientific">Candidatus Sphingobacterium stercoripullorum</name>
    <dbReference type="NCBI Taxonomy" id="2838759"/>
    <lineage>
        <taxon>Bacteria</taxon>
        <taxon>Pseudomonadati</taxon>
        <taxon>Bacteroidota</taxon>
        <taxon>Sphingobacteriia</taxon>
        <taxon>Sphingobacteriales</taxon>
        <taxon>Sphingobacteriaceae</taxon>
        <taxon>Sphingobacterium</taxon>
    </lineage>
</organism>
<sequence>MTEKKTLIINHRQIKQKARRIAFQILEDNFEEKDIVLVGIADRGYIFSQRILEHLQEIAPDKNISLVKAHIGKTKRKLDGKIDQDHSIAENKVVIVVDDVLNSGKTLAYALGLFINTPLKKMRTAVLVDRCHHTFPIRSDFYGIKLSTTLKEHVQVCFTEEGFSEDAAWLF</sequence>
<protein>
    <submittedName>
        <fullName evidence="2">Phosphoribosyltransferase</fullName>
    </submittedName>
</protein>
<dbReference type="GO" id="GO:0016757">
    <property type="term" value="F:glycosyltransferase activity"/>
    <property type="evidence" value="ECO:0007669"/>
    <property type="project" value="UniProtKB-KW"/>
</dbReference>